<name>A0ABV7JGS7_9SPHI</name>
<evidence type="ECO:0000256" key="1">
    <source>
        <dbReference type="SAM" id="Coils"/>
    </source>
</evidence>
<feature type="coiled-coil region" evidence="1">
    <location>
        <begin position="128"/>
        <end position="155"/>
    </location>
</feature>
<protein>
    <recommendedName>
        <fullName evidence="4">Peptidase S74 domain-containing protein</fullName>
    </recommendedName>
</protein>
<evidence type="ECO:0000313" key="3">
    <source>
        <dbReference type="Proteomes" id="UP001595526"/>
    </source>
</evidence>
<dbReference type="EMBL" id="JBHRTA010000019">
    <property type="protein sequence ID" value="MFC3197298.1"/>
    <property type="molecule type" value="Genomic_DNA"/>
</dbReference>
<sequence length="161" mass="18081">MLGTYGYYTNGESYENYSYIGTVYSNPYMTFLPSGNIGIGTNAPQAKLAVNGNILAKEVKVKTDISVPDYVFEPGYELQALADVEAFVKKHRHLPEIPSAADIQRDGLDLAEMNLLLLKKVEELTLHLIEQRKDKMSLQSQVNDLQHRVIQLESSTKTETK</sequence>
<reference evidence="3" key="1">
    <citation type="journal article" date="2019" name="Int. J. Syst. Evol. Microbiol.">
        <title>The Global Catalogue of Microorganisms (GCM) 10K type strain sequencing project: providing services to taxonomists for standard genome sequencing and annotation.</title>
        <authorList>
            <consortium name="The Broad Institute Genomics Platform"/>
            <consortium name="The Broad Institute Genome Sequencing Center for Infectious Disease"/>
            <person name="Wu L."/>
            <person name="Ma J."/>
        </authorList>
    </citation>
    <scope>NUCLEOTIDE SEQUENCE [LARGE SCALE GENOMIC DNA]</scope>
    <source>
        <strain evidence="3">KCTC 52416</strain>
    </source>
</reference>
<dbReference type="Proteomes" id="UP001595526">
    <property type="component" value="Unassembled WGS sequence"/>
</dbReference>
<gene>
    <name evidence="2" type="ORF">ACFOET_06710</name>
</gene>
<evidence type="ECO:0008006" key="4">
    <source>
        <dbReference type="Google" id="ProtNLM"/>
    </source>
</evidence>
<organism evidence="2 3">
    <name type="scientific">Parapedobacter deserti</name>
    <dbReference type="NCBI Taxonomy" id="1912957"/>
    <lineage>
        <taxon>Bacteria</taxon>
        <taxon>Pseudomonadati</taxon>
        <taxon>Bacteroidota</taxon>
        <taxon>Sphingobacteriia</taxon>
        <taxon>Sphingobacteriales</taxon>
        <taxon>Sphingobacteriaceae</taxon>
        <taxon>Parapedobacter</taxon>
    </lineage>
</organism>
<dbReference type="RefSeq" id="WP_379020856.1">
    <property type="nucleotide sequence ID" value="NZ_JBHRTA010000019.1"/>
</dbReference>
<evidence type="ECO:0000313" key="2">
    <source>
        <dbReference type="EMBL" id="MFC3197298.1"/>
    </source>
</evidence>
<keyword evidence="3" id="KW-1185">Reference proteome</keyword>
<keyword evidence="1" id="KW-0175">Coiled coil</keyword>
<comment type="caution">
    <text evidence="2">The sequence shown here is derived from an EMBL/GenBank/DDBJ whole genome shotgun (WGS) entry which is preliminary data.</text>
</comment>
<proteinExistence type="predicted"/>
<accession>A0ABV7JGS7</accession>